<evidence type="ECO:0000313" key="2">
    <source>
        <dbReference type="EMBL" id="GAI74668.1"/>
    </source>
</evidence>
<gene>
    <name evidence="2" type="ORF">S12H4_22310</name>
</gene>
<evidence type="ECO:0008006" key="3">
    <source>
        <dbReference type="Google" id="ProtNLM"/>
    </source>
</evidence>
<feature type="coiled-coil region" evidence="1">
    <location>
        <begin position="88"/>
        <end position="115"/>
    </location>
</feature>
<evidence type="ECO:0000256" key="1">
    <source>
        <dbReference type="SAM" id="Coils"/>
    </source>
</evidence>
<protein>
    <recommendedName>
        <fullName evidence="3">Molecular chaperone HtpG</fullName>
    </recommendedName>
</protein>
<organism evidence="2">
    <name type="scientific">marine sediment metagenome</name>
    <dbReference type="NCBI Taxonomy" id="412755"/>
    <lineage>
        <taxon>unclassified sequences</taxon>
        <taxon>metagenomes</taxon>
        <taxon>ecological metagenomes</taxon>
    </lineage>
</organism>
<comment type="caution">
    <text evidence="2">The sequence shown here is derived from an EMBL/GenBank/DDBJ whole genome shotgun (WGS) entry which is preliminary data.</text>
</comment>
<proteinExistence type="predicted"/>
<keyword evidence="1" id="KW-0175">Coiled coil</keyword>
<dbReference type="EMBL" id="BARW01011608">
    <property type="protein sequence ID" value="GAI74668.1"/>
    <property type="molecule type" value="Genomic_DNA"/>
</dbReference>
<name>X1R2A1_9ZZZZ</name>
<sequence>MIITQSEFMRRMKDMSALGGEMGFYRDMPDNYNLVVNANHPLIERIVNEMEKKVGEKVEKIKEKMKPLETGKVKLEKASAGKKDEEIKQEEKDRIADLKGEIKDLEEKKTKILTDYGKKNKLVKQIIDLALLSNNMLKGEELNKFVKRSIELM</sequence>
<accession>X1R2A1</accession>
<reference evidence="2" key="1">
    <citation type="journal article" date="2014" name="Front. Microbiol.">
        <title>High frequency of phylogenetically diverse reductive dehalogenase-homologous genes in deep subseafloor sedimentary metagenomes.</title>
        <authorList>
            <person name="Kawai M."/>
            <person name="Futagami T."/>
            <person name="Toyoda A."/>
            <person name="Takaki Y."/>
            <person name="Nishi S."/>
            <person name="Hori S."/>
            <person name="Arai W."/>
            <person name="Tsubouchi T."/>
            <person name="Morono Y."/>
            <person name="Uchiyama I."/>
            <person name="Ito T."/>
            <person name="Fujiyama A."/>
            <person name="Inagaki F."/>
            <person name="Takami H."/>
        </authorList>
    </citation>
    <scope>NUCLEOTIDE SEQUENCE</scope>
    <source>
        <strain evidence="2">Expedition CK06-06</strain>
    </source>
</reference>
<dbReference type="AlphaFoldDB" id="X1R2A1"/>